<keyword evidence="2 7" id="KW-1003">Cell membrane</keyword>
<keyword evidence="7" id="KW-0050">Antiport</keyword>
<dbReference type="NCBIfam" id="TIGR00773">
    <property type="entry name" value="NhaA"/>
    <property type="match status" value="1"/>
</dbReference>
<feature type="transmembrane region" description="Helical" evidence="7">
    <location>
        <begin position="94"/>
        <end position="115"/>
    </location>
</feature>
<proteinExistence type="inferred from homology"/>
<protein>
    <recommendedName>
        <fullName evidence="7">Na(+)/H(+) antiporter NhaA</fullName>
    </recommendedName>
    <alternativeName>
        <fullName evidence="7">Sodium/proton antiporter NhaA</fullName>
    </alternativeName>
</protein>
<keyword evidence="7" id="KW-0915">Sodium</keyword>
<feature type="transmembrane region" description="Helical" evidence="7">
    <location>
        <begin position="127"/>
        <end position="146"/>
    </location>
</feature>
<evidence type="ECO:0000256" key="4">
    <source>
        <dbReference type="ARBA" id="ARBA00022692"/>
    </source>
</evidence>
<comment type="similarity">
    <text evidence="7">Belongs to the NhaA Na(+)/H(+) (TC 2.A.33) antiporter family.</text>
</comment>
<dbReference type="Gene3D" id="1.20.1530.10">
    <property type="entry name" value="Na+/H+ antiporter like domain"/>
    <property type="match status" value="1"/>
</dbReference>
<dbReference type="HAMAP" id="MF_01844">
    <property type="entry name" value="NhaA"/>
    <property type="match status" value="1"/>
</dbReference>
<keyword evidence="4 7" id="KW-0812">Transmembrane</keyword>
<organism evidence="8">
    <name type="scientific">Campylobacter ureolyticus</name>
    <dbReference type="NCBI Taxonomy" id="827"/>
    <lineage>
        <taxon>Bacteria</taxon>
        <taxon>Pseudomonadati</taxon>
        <taxon>Campylobacterota</taxon>
        <taxon>Epsilonproteobacteria</taxon>
        <taxon>Campylobacterales</taxon>
        <taxon>Campylobacteraceae</taxon>
        <taxon>Campylobacter</taxon>
    </lineage>
</organism>
<keyword evidence="3" id="KW-0997">Cell inner membrane</keyword>
<evidence type="ECO:0000256" key="2">
    <source>
        <dbReference type="ARBA" id="ARBA00022475"/>
    </source>
</evidence>
<dbReference type="InterPro" id="IPR023171">
    <property type="entry name" value="Na/H_antiporter_dom_sf"/>
</dbReference>
<comment type="catalytic activity">
    <reaction evidence="7">
        <text>Na(+)(in) + 2 H(+)(out) = Na(+)(out) + 2 H(+)(in)</text>
        <dbReference type="Rhea" id="RHEA:29251"/>
        <dbReference type="ChEBI" id="CHEBI:15378"/>
        <dbReference type="ChEBI" id="CHEBI:29101"/>
    </reaction>
</comment>
<keyword evidence="7" id="KW-0406">Ion transport</keyword>
<evidence type="ECO:0000256" key="5">
    <source>
        <dbReference type="ARBA" id="ARBA00022989"/>
    </source>
</evidence>
<dbReference type="PANTHER" id="PTHR30341">
    <property type="entry name" value="SODIUM ION/PROTON ANTIPORTER NHAA-RELATED"/>
    <property type="match status" value="1"/>
</dbReference>
<dbReference type="InterPro" id="IPR004670">
    <property type="entry name" value="NhaA"/>
</dbReference>
<feature type="transmembrane region" description="Helical" evidence="7">
    <location>
        <begin position="364"/>
        <end position="382"/>
    </location>
</feature>
<keyword evidence="7" id="KW-0739">Sodium transport</keyword>
<accession>A0A6N2RX22</accession>
<name>A0A6N2RX22_9BACT</name>
<dbReference type="PANTHER" id="PTHR30341:SF0">
    <property type="entry name" value="NA(+)_H(+) ANTIPORTER NHAA"/>
    <property type="match status" value="1"/>
</dbReference>
<dbReference type="GO" id="GO:0006885">
    <property type="term" value="P:regulation of pH"/>
    <property type="evidence" value="ECO:0007669"/>
    <property type="project" value="UniProtKB-UniRule"/>
</dbReference>
<feature type="transmembrane region" description="Helical" evidence="7">
    <location>
        <begin position="155"/>
        <end position="176"/>
    </location>
</feature>
<dbReference type="Pfam" id="PF06965">
    <property type="entry name" value="Na_H_antiport_1"/>
    <property type="match status" value="1"/>
</dbReference>
<dbReference type="NCBIfam" id="NF007111">
    <property type="entry name" value="PRK09560.1"/>
    <property type="match status" value="1"/>
</dbReference>
<dbReference type="RefSeq" id="WP_156847059.1">
    <property type="nucleotide sequence ID" value="NZ_CACRSK010000001.1"/>
</dbReference>
<evidence type="ECO:0000313" key="8">
    <source>
        <dbReference type="EMBL" id="VYS83990.1"/>
    </source>
</evidence>
<feature type="transmembrane region" description="Helical" evidence="7">
    <location>
        <begin position="329"/>
        <end position="352"/>
    </location>
</feature>
<feature type="transmembrane region" description="Helical" evidence="7">
    <location>
        <begin position="260"/>
        <end position="280"/>
    </location>
</feature>
<keyword evidence="7" id="KW-0813">Transport</keyword>
<keyword evidence="6 7" id="KW-0472">Membrane</keyword>
<comment type="subcellular location">
    <subcellularLocation>
        <location evidence="1">Cell inner membrane</location>
        <topology evidence="1">Multi-pass membrane protein</topology>
    </subcellularLocation>
    <subcellularLocation>
        <location evidence="7">Cell membrane</location>
        <topology evidence="7">Multi-pass membrane protein</topology>
    </subcellularLocation>
</comment>
<reference evidence="8" key="1">
    <citation type="submission" date="2019-11" db="EMBL/GenBank/DDBJ databases">
        <authorList>
            <person name="Feng L."/>
        </authorList>
    </citation>
    <scope>NUCLEOTIDE SEQUENCE</scope>
    <source>
        <strain evidence="8">CUreolyticusLFYP111</strain>
    </source>
</reference>
<evidence type="ECO:0000256" key="6">
    <source>
        <dbReference type="ARBA" id="ARBA00023136"/>
    </source>
</evidence>
<evidence type="ECO:0000256" key="3">
    <source>
        <dbReference type="ARBA" id="ARBA00022519"/>
    </source>
</evidence>
<dbReference type="EMBL" id="CACRSK010000001">
    <property type="protein sequence ID" value="VYS83990.1"/>
    <property type="molecule type" value="Genomic_DNA"/>
</dbReference>
<feature type="transmembrane region" description="Helical" evidence="7">
    <location>
        <begin position="182"/>
        <end position="202"/>
    </location>
</feature>
<dbReference type="GO" id="GO:0015385">
    <property type="term" value="F:sodium:proton antiporter activity"/>
    <property type="evidence" value="ECO:0007669"/>
    <property type="project" value="UniProtKB-UniRule"/>
</dbReference>
<feature type="transmembrane region" description="Helical" evidence="7">
    <location>
        <begin position="292"/>
        <end position="317"/>
    </location>
</feature>
<dbReference type="NCBIfam" id="NF007112">
    <property type="entry name" value="PRK09561.1"/>
    <property type="match status" value="1"/>
</dbReference>
<evidence type="ECO:0000256" key="1">
    <source>
        <dbReference type="ARBA" id="ARBA00004429"/>
    </source>
</evidence>
<gene>
    <name evidence="8" type="primary">nhaA_2</name>
    <name evidence="7" type="synonym">nhaA</name>
    <name evidence="8" type="ORF">CULFYP111_00599</name>
</gene>
<dbReference type="AlphaFoldDB" id="A0A6N2RX22"/>
<dbReference type="GO" id="GO:0005886">
    <property type="term" value="C:plasma membrane"/>
    <property type="evidence" value="ECO:0007669"/>
    <property type="project" value="UniProtKB-SubCell"/>
</dbReference>
<comment type="function">
    <text evidence="7">Na(+)/H(+) antiporter that extrudes sodium in exchange for external protons.</text>
</comment>
<feature type="transmembrane region" description="Helical" evidence="7">
    <location>
        <begin position="214"/>
        <end position="240"/>
    </location>
</feature>
<evidence type="ECO:0000256" key="7">
    <source>
        <dbReference type="HAMAP-Rule" id="MF_01844"/>
    </source>
</evidence>
<sequence length="398" mass="43125">MKKLIDRLISSESGAGILLLFAAFLALVFANIPGLDKLYNWFVHFTPFTIPSFNILGSMHFWINDALMALFFFAIGLELKREMLEGQLKHFSQVLLPVFAALGGVIVPALVFVIVNLNAQNHAIHGWAIPTATDIAFAVGVLALLGRRIPSSLKIFVLTLAIMDDLCAIVIIALFYTGDLSFLYLLLSFVLVGVLIFINRIGVSSKTPYVVLSLILWFFVLNSGIHASIAGVVAAFTIPLYTKKGNSMSKEMEQTLGLPVSYIILPLFAFVNAGVSMHGLDASHIFGTVPVGIFLGLFVGKQIGIFLFSFIIIKAGFAYMPEKANWKQLYAIAIICGIGFTMSLFVDGLAYGENSILLYHGTDKLAILCGSLVSGVVGYFAAKIVGNNPDGSPKKAKN</sequence>
<keyword evidence="5 7" id="KW-1133">Transmembrane helix</keyword>